<gene>
    <name evidence="1" type="ORF">SG0102_24430</name>
</gene>
<dbReference type="OrthoDB" id="9901111at2"/>
<protein>
    <submittedName>
        <fullName evidence="1">Uncharacterized protein</fullName>
    </submittedName>
</protein>
<organism evidence="1 2">
    <name type="scientific">Intestinibaculum porci</name>
    <dbReference type="NCBI Taxonomy" id="2487118"/>
    <lineage>
        <taxon>Bacteria</taxon>
        <taxon>Bacillati</taxon>
        <taxon>Bacillota</taxon>
        <taxon>Erysipelotrichia</taxon>
        <taxon>Erysipelotrichales</taxon>
        <taxon>Erysipelotrichaceae</taxon>
        <taxon>Intestinibaculum</taxon>
    </lineage>
</organism>
<reference evidence="1 2" key="1">
    <citation type="submission" date="2018-11" db="EMBL/GenBank/DDBJ databases">
        <title>Novel Erysipelotrichaceae bacterium isolated from small intestine of a swine.</title>
        <authorList>
            <person name="Kim J.S."/>
            <person name="Choe H."/>
            <person name="Lee Y.R."/>
            <person name="Kim K.M."/>
            <person name="Park D.S."/>
        </authorList>
    </citation>
    <scope>NUCLEOTIDE SEQUENCE [LARGE SCALE GENOMIC DNA]</scope>
    <source>
        <strain evidence="1 2">SG0102</strain>
    </source>
</reference>
<keyword evidence="2" id="KW-1185">Reference proteome</keyword>
<evidence type="ECO:0000313" key="2">
    <source>
        <dbReference type="Proteomes" id="UP000268059"/>
    </source>
</evidence>
<dbReference type="KEGG" id="ebm:SG0102_24430"/>
<dbReference type="AlphaFoldDB" id="A0A3G9JWS2"/>
<dbReference type="EMBL" id="AP019309">
    <property type="protein sequence ID" value="BBH27509.1"/>
    <property type="molecule type" value="Genomic_DNA"/>
</dbReference>
<accession>A0A3G9JWS2</accession>
<sequence length="99" mass="11743">MDRDLIARAMQNVINMSKVQMFEHFKGDQLDKALQKEMYEVAESTDNPEKCKKDIDALLAKNKKIITAIEKDQVTLPMYNTLMEDLRTWRRTYVMKQEK</sequence>
<dbReference type="InParanoid" id="A0A3G9JWS2"/>
<evidence type="ECO:0000313" key="1">
    <source>
        <dbReference type="EMBL" id="BBH27509.1"/>
    </source>
</evidence>
<dbReference type="Proteomes" id="UP000268059">
    <property type="component" value="Chromosome"/>
</dbReference>
<name>A0A3G9JWS2_9FIRM</name>
<proteinExistence type="predicted"/>
<dbReference type="RefSeq" id="WP_125120227.1">
    <property type="nucleotide sequence ID" value="NZ_AP019309.1"/>
</dbReference>